<organism evidence="2 3">
    <name type="scientific">Cytospora leucostoma</name>
    <dbReference type="NCBI Taxonomy" id="1230097"/>
    <lineage>
        <taxon>Eukaryota</taxon>
        <taxon>Fungi</taxon>
        <taxon>Dikarya</taxon>
        <taxon>Ascomycota</taxon>
        <taxon>Pezizomycotina</taxon>
        <taxon>Sordariomycetes</taxon>
        <taxon>Sordariomycetidae</taxon>
        <taxon>Diaporthales</taxon>
        <taxon>Cytosporaceae</taxon>
        <taxon>Cytospora</taxon>
    </lineage>
</organism>
<dbReference type="Proteomes" id="UP000285146">
    <property type="component" value="Unassembled WGS sequence"/>
</dbReference>
<feature type="compositionally biased region" description="Low complexity" evidence="1">
    <location>
        <begin position="341"/>
        <end position="352"/>
    </location>
</feature>
<name>A0A423X4A5_9PEZI</name>
<evidence type="ECO:0000256" key="1">
    <source>
        <dbReference type="SAM" id="MobiDB-lite"/>
    </source>
</evidence>
<keyword evidence="3" id="KW-1185">Reference proteome</keyword>
<feature type="region of interest" description="Disordered" evidence="1">
    <location>
        <begin position="381"/>
        <end position="451"/>
    </location>
</feature>
<dbReference type="PANTHER" id="PTHR42048:SF1">
    <property type="entry name" value="ARS-BINDING PROTEIN 2"/>
    <property type="match status" value="1"/>
</dbReference>
<dbReference type="STRING" id="1230097.A0A423X4A5"/>
<evidence type="ECO:0000313" key="3">
    <source>
        <dbReference type="Proteomes" id="UP000285146"/>
    </source>
</evidence>
<feature type="compositionally biased region" description="Polar residues" evidence="1">
    <location>
        <begin position="381"/>
        <end position="399"/>
    </location>
</feature>
<dbReference type="InterPro" id="IPR018562">
    <property type="entry name" value="ARS-binding_2"/>
</dbReference>
<dbReference type="Pfam" id="PF09441">
    <property type="entry name" value="Abp2"/>
    <property type="match status" value="1"/>
</dbReference>
<feature type="region of interest" description="Disordered" evidence="1">
    <location>
        <begin position="177"/>
        <end position="228"/>
    </location>
</feature>
<feature type="region of interest" description="Disordered" evidence="1">
    <location>
        <begin position="277"/>
        <end position="353"/>
    </location>
</feature>
<dbReference type="PANTHER" id="PTHR42048">
    <property type="entry name" value="ARS-BINDING PROTEIN 2"/>
    <property type="match status" value="1"/>
</dbReference>
<dbReference type="AlphaFoldDB" id="A0A423X4A5"/>
<dbReference type="InParanoid" id="A0A423X4A5"/>
<feature type="compositionally biased region" description="Low complexity" evidence="1">
    <location>
        <begin position="400"/>
        <end position="417"/>
    </location>
</feature>
<reference evidence="2 3" key="1">
    <citation type="submission" date="2015-09" db="EMBL/GenBank/DDBJ databases">
        <title>Host preference determinants of Valsa canker pathogens revealed by comparative genomics.</title>
        <authorList>
            <person name="Yin Z."/>
            <person name="Huang L."/>
        </authorList>
    </citation>
    <scope>NUCLEOTIDE SEQUENCE [LARGE SCALE GENOMIC DNA]</scope>
    <source>
        <strain evidence="2 3">SXYLt</strain>
    </source>
</reference>
<comment type="caution">
    <text evidence="2">The sequence shown here is derived from an EMBL/GenBank/DDBJ whole genome shotgun (WGS) entry which is preliminary data.</text>
</comment>
<evidence type="ECO:0008006" key="4">
    <source>
        <dbReference type="Google" id="ProtNLM"/>
    </source>
</evidence>
<gene>
    <name evidence="2" type="ORF">VPNG_05144</name>
</gene>
<dbReference type="OrthoDB" id="2104370at2759"/>
<sequence length="614" mass="67107">MQHPSSNLLPASTVSTLSKAVRRSLPYRKVTAGTIDNAYVQFILYCNPGVPLETDTTALSEAFRVPPKSGGKSFSTYTLFELIRQFQNKEIKTWAELALRLGVDPPDKDKGQSTQKIQQYAVRLKRWMHSMHIDAFFDYMLDNHHPYWTELPSETDPVIGESRDGVAAEDDMALRALLPHIRPRRGRKRPDDEDSSVSPSQRPRMEGGGSDHSPGRRGDPGGSSQLLDLWPTHSAVESVLFPSNDQYARMNMSMGNLGTSWAGEDLVPTPLTAHPYSGVTPSAGQALWPEEPEESKSAITPPKPKTNRRHGAKVVSSAWRSGAPGGSGKTRGRPPLNRQISNPSNDPSSPYSIFHARSPVFRQHSPHTITNMPNAIMTVSQSAPAPTSTLVPQANMSRHQQQQPPSGTPQPSQAQGQKFRLTPSRLSLHVPDRTGGEVRLATPPGPQQGPPFMMINGSTMGDNQHASLSMSAHGPNNSMVADFGALNSPYAPFQQQHHFQATMPPVRAQYGSSFMGAQQPQQHPSHEQKPPHQGGPFADQDDRTNIDELESLLTYDMVGADWSDSVGNSIPPCSVEEAVDISQQIIKDAMNTSATEETFLLHAGDLLCATIVDD</sequence>
<dbReference type="EMBL" id="LKEB01000028">
    <property type="protein sequence ID" value="ROW10709.1"/>
    <property type="molecule type" value="Genomic_DNA"/>
</dbReference>
<protein>
    <recommendedName>
        <fullName evidence="4">ARS-binding protein 2</fullName>
    </recommendedName>
</protein>
<accession>A0A423X4A5</accession>
<feature type="region of interest" description="Disordered" evidence="1">
    <location>
        <begin position="515"/>
        <end position="542"/>
    </location>
</feature>
<evidence type="ECO:0000313" key="2">
    <source>
        <dbReference type="EMBL" id="ROW10709.1"/>
    </source>
</evidence>
<proteinExistence type="predicted"/>
<dbReference type="GO" id="GO:0003688">
    <property type="term" value="F:DNA replication origin binding"/>
    <property type="evidence" value="ECO:0007669"/>
    <property type="project" value="TreeGrafter"/>
</dbReference>